<dbReference type="RefSeq" id="WP_079568349.1">
    <property type="nucleotide sequence ID" value="NZ_LT670818.1"/>
</dbReference>
<dbReference type="EMBL" id="LT670818">
    <property type="protein sequence ID" value="SHG99188.1"/>
    <property type="molecule type" value="Genomic_DNA"/>
</dbReference>
<dbReference type="Proteomes" id="UP000190675">
    <property type="component" value="Chromosome I"/>
</dbReference>
<dbReference type="Gene3D" id="3.30.360.10">
    <property type="entry name" value="Dihydrodipicolinate Reductase, domain 2"/>
    <property type="match status" value="1"/>
</dbReference>
<dbReference type="OrthoDB" id="9781031at2"/>
<evidence type="ECO:0000313" key="5">
    <source>
        <dbReference type="Proteomes" id="UP000190675"/>
    </source>
</evidence>
<dbReference type="InterPro" id="IPR000683">
    <property type="entry name" value="Gfo/Idh/MocA-like_OxRdtase_N"/>
</dbReference>
<dbReference type="InterPro" id="IPR050463">
    <property type="entry name" value="Gfo/Idh/MocA_oxidrdct_glycsds"/>
</dbReference>
<dbReference type="SUPFAM" id="SSF51735">
    <property type="entry name" value="NAD(P)-binding Rossmann-fold domains"/>
    <property type="match status" value="1"/>
</dbReference>
<feature type="domain" description="Gfo/Idh/MocA-like oxidoreductase N-terminal" evidence="2">
    <location>
        <begin position="7"/>
        <end position="122"/>
    </location>
</feature>
<dbReference type="AlphaFoldDB" id="A0A1M5PBM9"/>
<dbReference type="GO" id="GO:0000166">
    <property type="term" value="F:nucleotide binding"/>
    <property type="evidence" value="ECO:0007669"/>
    <property type="project" value="InterPro"/>
</dbReference>
<organism evidence="4 5">
    <name type="scientific">Bradyrhizobium erythrophlei</name>
    <dbReference type="NCBI Taxonomy" id="1437360"/>
    <lineage>
        <taxon>Bacteria</taxon>
        <taxon>Pseudomonadati</taxon>
        <taxon>Pseudomonadota</taxon>
        <taxon>Alphaproteobacteria</taxon>
        <taxon>Hyphomicrobiales</taxon>
        <taxon>Nitrobacteraceae</taxon>
        <taxon>Bradyrhizobium</taxon>
    </lineage>
</organism>
<protein>
    <submittedName>
        <fullName evidence="4">Predicted dehydrogenase</fullName>
    </submittedName>
</protein>
<dbReference type="GO" id="GO:0016491">
    <property type="term" value="F:oxidoreductase activity"/>
    <property type="evidence" value="ECO:0007669"/>
    <property type="project" value="UniProtKB-KW"/>
</dbReference>
<reference evidence="4 5" key="1">
    <citation type="submission" date="2016-11" db="EMBL/GenBank/DDBJ databases">
        <authorList>
            <person name="Jaros S."/>
            <person name="Januszkiewicz K."/>
            <person name="Wedrychowicz H."/>
        </authorList>
    </citation>
    <scope>NUCLEOTIDE SEQUENCE [LARGE SCALE GENOMIC DNA]</scope>
    <source>
        <strain evidence="4 5">GAS242</strain>
    </source>
</reference>
<evidence type="ECO:0000259" key="2">
    <source>
        <dbReference type="Pfam" id="PF01408"/>
    </source>
</evidence>
<evidence type="ECO:0000313" key="4">
    <source>
        <dbReference type="EMBL" id="SHG99188.1"/>
    </source>
</evidence>
<dbReference type="PANTHER" id="PTHR43818">
    <property type="entry name" value="BCDNA.GH03377"/>
    <property type="match status" value="1"/>
</dbReference>
<feature type="domain" description="GFO/IDH/MocA-like oxidoreductase" evidence="3">
    <location>
        <begin position="131"/>
        <end position="254"/>
    </location>
</feature>
<dbReference type="Pfam" id="PF01408">
    <property type="entry name" value="GFO_IDH_MocA"/>
    <property type="match status" value="1"/>
</dbReference>
<dbReference type="InterPro" id="IPR036291">
    <property type="entry name" value="NAD(P)-bd_dom_sf"/>
</dbReference>
<dbReference type="PANTHER" id="PTHR43818:SF11">
    <property type="entry name" value="BCDNA.GH03377"/>
    <property type="match status" value="1"/>
</dbReference>
<dbReference type="SUPFAM" id="SSF55347">
    <property type="entry name" value="Glyceraldehyde-3-phosphate dehydrogenase-like, C-terminal domain"/>
    <property type="match status" value="1"/>
</dbReference>
<evidence type="ECO:0000256" key="1">
    <source>
        <dbReference type="ARBA" id="ARBA00023002"/>
    </source>
</evidence>
<dbReference type="Pfam" id="PF22725">
    <property type="entry name" value="GFO_IDH_MocA_C3"/>
    <property type="match status" value="1"/>
</dbReference>
<name>A0A1M5PBM9_9BRAD</name>
<evidence type="ECO:0000259" key="3">
    <source>
        <dbReference type="Pfam" id="PF22725"/>
    </source>
</evidence>
<proteinExistence type="predicted"/>
<keyword evidence="1" id="KW-0560">Oxidoreductase</keyword>
<gene>
    <name evidence="4" type="ORF">SAMN05444169_5151</name>
</gene>
<dbReference type="Gene3D" id="3.40.50.720">
    <property type="entry name" value="NAD(P)-binding Rossmann-like Domain"/>
    <property type="match status" value="1"/>
</dbReference>
<dbReference type="InterPro" id="IPR055170">
    <property type="entry name" value="GFO_IDH_MocA-like_dom"/>
</dbReference>
<sequence>MGKLTGVLIGCGAIAREHLLVLPELNNVEIVAVCDISDARAEASAERFGIAKWYTSHRELLADLQPDLVHITTPPASHFPIAQDCLAAGRNVFCEKPITIRYSDFGALKQLARDKGSMLMENQQFRFHSSIQRIEELVRSGELGEVIEMQICLSLNITGAGSPYVDQNAPHFGLTLSGGVIGDFLPHIAYLVYMFTGKVIDVHTGWFKHKSDSPLPADEFRGLIKGERTTAYVSFSGNAQPDGFLIRVVGTRMRVEANLFEPPRLIIKRSRSGEPAVMTLVDGIAESRQVLAGSVVGFLRKLGGTSSYDGLKEMISRTYRAIELREPQPIPLDEIDAVARLVEQLAATENS</sequence>
<accession>A0A1M5PBM9</accession>